<sequence length="249" mass="27251">MRERVYSYLRFSDAKQADGYSTERQTAYAEAWAKEHGLQLDAELSMRDEGLSAYHQTHVKRGALGVFLAAVEIGQVPKGSVLVVEGLDRLSRAEPILAQAQLASIINAGITVVTASDNKVYSRERLKANPMDLVYSLLVMIRAHEESDTKSKRVRDAIRRQCTGWQAGKALMPNAFSSEVKGYLRLDDKNDSPTDKPLRKLIGKAMEQQGIKPTLVANPHKEGELVAVTQSAGGTVVRTSAKSVGLLTA</sequence>
<reference evidence="4 5" key="1">
    <citation type="submission" date="2016-10" db="EMBL/GenBank/DDBJ databases">
        <authorList>
            <person name="de Groot N.N."/>
        </authorList>
    </citation>
    <scope>NUCLEOTIDE SEQUENCE [LARGE SCALE GENOMIC DNA]</scope>
    <source>
        <strain evidence="4 5">R-24608</strain>
    </source>
</reference>
<evidence type="ECO:0000256" key="2">
    <source>
        <dbReference type="ARBA" id="ARBA00023172"/>
    </source>
</evidence>
<dbReference type="SMART" id="SM00857">
    <property type="entry name" value="Resolvase"/>
    <property type="match status" value="1"/>
</dbReference>
<dbReference type="GO" id="GO:0000150">
    <property type="term" value="F:DNA strand exchange activity"/>
    <property type="evidence" value="ECO:0007669"/>
    <property type="project" value="InterPro"/>
</dbReference>
<dbReference type="Proteomes" id="UP000183656">
    <property type="component" value="Unassembled WGS sequence"/>
</dbReference>
<evidence type="ECO:0000256" key="1">
    <source>
        <dbReference type="ARBA" id="ARBA00023125"/>
    </source>
</evidence>
<dbReference type="Pfam" id="PF00239">
    <property type="entry name" value="Resolvase"/>
    <property type="match status" value="1"/>
</dbReference>
<proteinExistence type="predicted"/>
<evidence type="ECO:0000259" key="3">
    <source>
        <dbReference type="SMART" id="SM00857"/>
    </source>
</evidence>
<evidence type="ECO:0000313" key="4">
    <source>
        <dbReference type="EMBL" id="SFU68274.1"/>
    </source>
</evidence>
<dbReference type="CDD" id="cd00338">
    <property type="entry name" value="Ser_Recombinase"/>
    <property type="match status" value="1"/>
</dbReference>
<dbReference type="GO" id="GO:0003677">
    <property type="term" value="F:DNA binding"/>
    <property type="evidence" value="ECO:0007669"/>
    <property type="project" value="UniProtKB-KW"/>
</dbReference>
<dbReference type="Gene3D" id="3.40.50.1390">
    <property type="entry name" value="Resolvase, N-terminal catalytic domain"/>
    <property type="match status" value="1"/>
</dbReference>
<dbReference type="PANTHER" id="PTHR30461:SF2">
    <property type="entry name" value="SERINE RECOMBINASE PINE-RELATED"/>
    <property type="match status" value="1"/>
</dbReference>
<keyword evidence="2" id="KW-0233">DNA recombination</keyword>
<keyword evidence="1" id="KW-0238">DNA-binding</keyword>
<dbReference type="InterPro" id="IPR050639">
    <property type="entry name" value="SSR_resolvase"/>
</dbReference>
<feature type="domain" description="Resolvase/invertase-type recombinase catalytic" evidence="3">
    <location>
        <begin position="5"/>
        <end position="166"/>
    </location>
</feature>
<dbReference type="InterPro" id="IPR036162">
    <property type="entry name" value="Resolvase-like_N_sf"/>
</dbReference>
<accession>A0A1I7I5S5</accession>
<gene>
    <name evidence="4" type="ORF">SAMN04489707_101467</name>
</gene>
<protein>
    <submittedName>
        <fullName evidence="4">Resolvase, N terminal domain</fullName>
    </submittedName>
</protein>
<dbReference type="SUPFAM" id="SSF53041">
    <property type="entry name" value="Resolvase-like"/>
    <property type="match status" value="1"/>
</dbReference>
<name>A0A1I7I5S5_9BURK</name>
<keyword evidence="5" id="KW-1185">Reference proteome</keyword>
<dbReference type="InterPro" id="IPR006119">
    <property type="entry name" value="Resolv_N"/>
</dbReference>
<dbReference type="EMBL" id="FPBX01000014">
    <property type="protein sequence ID" value="SFU68274.1"/>
    <property type="molecule type" value="Genomic_DNA"/>
</dbReference>
<organism evidence="4 5">
    <name type="scientific">Paenacidovorax caeni</name>
    <dbReference type="NCBI Taxonomy" id="343013"/>
    <lineage>
        <taxon>Bacteria</taxon>
        <taxon>Pseudomonadati</taxon>
        <taxon>Pseudomonadota</taxon>
        <taxon>Betaproteobacteria</taxon>
        <taxon>Burkholderiales</taxon>
        <taxon>Comamonadaceae</taxon>
        <taxon>Paenacidovorax</taxon>
    </lineage>
</organism>
<dbReference type="STRING" id="343013.SAMN04489707_101467"/>
<dbReference type="PANTHER" id="PTHR30461">
    <property type="entry name" value="DNA-INVERTASE FROM LAMBDOID PROPHAGE"/>
    <property type="match status" value="1"/>
</dbReference>
<evidence type="ECO:0000313" key="5">
    <source>
        <dbReference type="Proteomes" id="UP000183656"/>
    </source>
</evidence>
<dbReference type="AlphaFoldDB" id="A0A1I7I5S5"/>